<dbReference type="Gene3D" id="2.60.120.10">
    <property type="entry name" value="Jelly Rolls"/>
    <property type="match status" value="1"/>
</dbReference>
<dbReference type="Pfam" id="PF13545">
    <property type="entry name" value="HTH_Crp_2"/>
    <property type="match status" value="1"/>
</dbReference>
<dbReference type="InterPro" id="IPR036390">
    <property type="entry name" value="WH_DNA-bd_sf"/>
</dbReference>
<protein>
    <submittedName>
        <fullName evidence="5">Crp/Fnr family transcriptional regulator</fullName>
    </submittedName>
</protein>
<dbReference type="GO" id="GO:0006355">
    <property type="term" value="P:regulation of DNA-templated transcription"/>
    <property type="evidence" value="ECO:0007669"/>
    <property type="project" value="InterPro"/>
</dbReference>
<keyword evidence="3" id="KW-0804">Transcription</keyword>
<gene>
    <name evidence="5" type="ORF">D1610_03115</name>
</gene>
<dbReference type="InterPro" id="IPR014710">
    <property type="entry name" value="RmlC-like_jellyroll"/>
</dbReference>
<dbReference type="RefSeq" id="WP_118862629.1">
    <property type="nucleotide sequence ID" value="NZ_QWLV01000001.1"/>
</dbReference>
<accession>A0A396RZF0</accession>
<keyword evidence="1" id="KW-0805">Transcription regulation</keyword>
<dbReference type="AlphaFoldDB" id="A0A396RZF0"/>
<keyword evidence="2" id="KW-0238">DNA-binding</keyword>
<dbReference type="InterPro" id="IPR018490">
    <property type="entry name" value="cNMP-bd_dom_sf"/>
</dbReference>
<evidence type="ECO:0000256" key="1">
    <source>
        <dbReference type="ARBA" id="ARBA00023015"/>
    </source>
</evidence>
<name>A0A396RZF0_9SPHN</name>
<evidence type="ECO:0000259" key="4">
    <source>
        <dbReference type="PROSITE" id="PS50042"/>
    </source>
</evidence>
<dbReference type="OrthoDB" id="7506088at2"/>
<dbReference type="CDD" id="cd00038">
    <property type="entry name" value="CAP_ED"/>
    <property type="match status" value="1"/>
</dbReference>
<comment type="caution">
    <text evidence="5">The sequence shown here is derived from an EMBL/GenBank/DDBJ whole genome shotgun (WGS) entry which is preliminary data.</text>
</comment>
<keyword evidence="6" id="KW-1185">Reference proteome</keyword>
<dbReference type="SMART" id="SM00419">
    <property type="entry name" value="HTH_CRP"/>
    <property type="match status" value="1"/>
</dbReference>
<dbReference type="SUPFAM" id="SSF51206">
    <property type="entry name" value="cAMP-binding domain-like"/>
    <property type="match status" value="1"/>
</dbReference>
<sequence length="220" mass="23661">MAWSHYDLVRSPWLSRQPASVAEALLDAGRVQRLEAGQWVYGEGDPDAGLFAVISGRLSVEAAAGPERTVLIDILHKGAWLGQSAETGGPRLVTVRARSAATLFLIPDAMLKRAGHNRPDVWQAVSNLVYGQLQNAVRMVARLLTASPAELIALRLLTLAEGQPPFVAVSQSELGELTGMTRKAANAHLALLEEQGLVKRAYGKVLLLDVERLRGMAGAE</sequence>
<evidence type="ECO:0000256" key="2">
    <source>
        <dbReference type="ARBA" id="ARBA00023125"/>
    </source>
</evidence>
<dbReference type="GO" id="GO:0003677">
    <property type="term" value="F:DNA binding"/>
    <property type="evidence" value="ECO:0007669"/>
    <property type="project" value="UniProtKB-KW"/>
</dbReference>
<feature type="domain" description="Cyclic nucleotide-binding" evidence="4">
    <location>
        <begin position="25"/>
        <end position="113"/>
    </location>
</feature>
<dbReference type="Proteomes" id="UP000266693">
    <property type="component" value="Unassembled WGS sequence"/>
</dbReference>
<dbReference type="EMBL" id="QWLV01000001">
    <property type="protein sequence ID" value="RHW19121.1"/>
    <property type="molecule type" value="Genomic_DNA"/>
</dbReference>
<evidence type="ECO:0000256" key="3">
    <source>
        <dbReference type="ARBA" id="ARBA00023163"/>
    </source>
</evidence>
<reference evidence="5 6" key="1">
    <citation type="submission" date="2018-08" db="EMBL/GenBank/DDBJ databases">
        <title>The multiple taxonomic identification of Sphingomonas gilva.</title>
        <authorList>
            <person name="Zhu D."/>
            <person name="Zheng S."/>
        </authorList>
    </citation>
    <scope>NUCLEOTIDE SEQUENCE [LARGE SCALE GENOMIC DNA]</scope>
    <source>
        <strain evidence="5 6">ZDH117</strain>
    </source>
</reference>
<evidence type="ECO:0000313" key="5">
    <source>
        <dbReference type="EMBL" id="RHW19121.1"/>
    </source>
</evidence>
<evidence type="ECO:0000313" key="6">
    <source>
        <dbReference type="Proteomes" id="UP000266693"/>
    </source>
</evidence>
<proteinExistence type="predicted"/>
<dbReference type="Pfam" id="PF00027">
    <property type="entry name" value="cNMP_binding"/>
    <property type="match status" value="1"/>
</dbReference>
<dbReference type="InterPro" id="IPR000595">
    <property type="entry name" value="cNMP-bd_dom"/>
</dbReference>
<dbReference type="SUPFAM" id="SSF46785">
    <property type="entry name" value="Winged helix' DNA-binding domain"/>
    <property type="match status" value="1"/>
</dbReference>
<organism evidence="5 6">
    <name type="scientific">Sphingomonas gilva</name>
    <dbReference type="NCBI Taxonomy" id="2305907"/>
    <lineage>
        <taxon>Bacteria</taxon>
        <taxon>Pseudomonadati</taxon>
        <taxon>Pseudomonadota</taxon>
        <taxon>Alphaproteobacteria</taxon>
        <taxon>Sphingomonadales</taxon>
        <taxon>Sphingomonadaceae</taxon>
        <taxon>Sphingomonas</taxon>
    </lineage>
</organism>
<dbReference type="PROSITE" id="PS50042">
    <property type="entry name" value="CNMP_BINDING_3"/>
    <property type="match status" value="1"/>
</dbReference>
<dbReference type="InterPro" id="IPR012318">
    <property type="entry name" value="HTH_CRP"/>
</dbReference>